<comment type="caution">
    <text evidence="2">The sequence shown here is derived from an EMBL/GenBank/DDBJ whole genome shotgun (WGS) entry which is preliminary data.</text>
</comment>
<proteinExistence type="predicted"/>
<organism evidence="2 3">
    <name type="scientific">Luteimonas gilva</name>
    <dbReference type="NCBI Taxonomy" id="2572684"/>
    <lineage>
        <taxon>Bacteria</taxon>
        <taxon>Pseudomonadati</taxon>
        <taxon>Pseudomonadota</taxon>
        <taxon>Gammaproteobacteria</taxon>
        <taxon>Lysobacterales</taxon>
        <taxon>Lysobacteraceae</taxon>
        <taxon>Luteimonas</taxon>
    </lineage>
</organism>
<evidence type="ECO:0000313" key="2">
    <source>
        <dbReference type="EMBL" id="TKR29382.1"/>
    </source>
</evidence>
<dbReference type="Proteomes" id="UP000308707">
    <property type="component" value="Unassembled WGS sequence"/>
</dbReference>
<gene>
    <name evidence="2" type="ORF">FCE95_14625</name>
</gene>
<feature type="signal peptide" evidence="1">
    <location>
        <begin position="1"/>
        <end position="27"/>
    </location>
</feature>
<keyword evidence="3" id="KW-1185">Reference proteome</keyword>
<evidence type="ECO:0000256" key="1">
    <source>
        <dbReference type="SAM" id="SignalP"/>
    </source>
</evidence>
<reference evidence="2 3" key="1">
    <citation type="submission" date="2019-04" db="EMBL/GenBank/DDBJ databases">
        <title>Reference strain of H23.</title>
        <authorList>
            <person name="Luo X."/>
        </authorList>
    </citation>
    <scope>NUCLEOTIDE SEQUENCE [LARGE SCALE GENOMIC DNA]</scope>
    <source>
        <strain evidence="2 3">H23</strain>
    </source>
</reference>
<feature type="chain" id="PRO_5020650251" evidence="1">
    <location>
        <begin position="28"/>
        <end position="266"/>
    </location>
</feature>
<evidence type="ECO:0000313" key="3">
    <source>
        <dbReference type="Proteomes" id="UP000308707"/>
    </source>
</evidence>
<protein>
    <submittedName>
        <fullName evidence="2">Uncharacterized protein</fullName>
    </submittedName>
</protein>
<keyword evidence="1" id="KW-0732">Signal</keyword>
<dbReference type="EMBL" id="SZUA01000003">
    <property type="protein sequence ID" value="TKR29382.1"/>
    <property type="molecule type" value="Genomic_DNA"/>
</dbReference>
<dbReference type="RefSeq" id="WP_137267784.1">
    <property type="nucleotide sequence ID" value="NZ_SZUA01000003.1"/>
</dbReference>
<accession>A0A4U5JIN8</accession>
<dbReference type="AlphaFoldDB" id="A0A4U5JIN8"/>
<name>A0A4U5JIN8_9GAMM</name>
<sequence length="266" mass="29316">MKLEARHLAQAFSALALVAGFSGPGFAQVAATATSNDPYEILAWAPFKSGDGRIEIRRVIEEDGTRAVAIVRMAPIGTHYEPRREWAGLPLAEQVNMAYEHLTGQVLTREAYRALQDVEEAKIRGAAVEAGLPLTTHAGFEPRSACEAVTTVDNGFHYDCKVYGPISRERNGVDDVCLLTAAIVGSHKMQISYRGTDDAYHENFSSEVTQGHFVASQLLTGVKRTRRGQIYKADNDEYSRYSFDGDFTLEGFFDPNVTQCQTITND</sequence>